<dbReference type="Pfam" id="PF03960">
    <property type="entry name" value="ArsC"/>
    <property type="match status" value="1"/>
</dbReference>
<dbReference type="Gene3D" id="3.40.30.10">
    <property type="entry name" value="Glutaredoxin"/>
    <property type="match status" value="1"/>
</dbReference>
<dbReference type="PROSITE" id="PS51353">
    <property type="entry name" value="ARSC"/>
    <property type="match status" value="1"/>
</dbReference>
<evidence type="ECO:0000313" key="4">
    <source>
        <dbReference type="Proteomes" id="UP000318231"/>
    </source>
</evidence>
<dbReference type="Proteomes" id="UP001201240">
    <property type="component" value="Unassembled WGS sequence"/>
</dbReference>
<dbReference type="GeneID" id="93848648"/>
<comment type="similarity">
    <text evidence="1">Belongs to the ArsC family.</text>
</comment>
<dbReference type="NCBIfam" id="TIGR01617">
    <property type="entry name" value="arsC_related"/>
    <property type="match status" value="1"/>
</dbReference>
<evidence type="ECO:0000313" key="2">
    <source>
        <dbReference type="EMBL" id="MCF1348839.1"/>
    </source>
</evidence>
<dbReference type="SUPFAM" id="SSF52833">
    <property type="entry name" value="Thioredoxin-like"/>
    <property type="match status" value="1"/>
</dbReference>
<sequence>MIYVLYSPNCAVCKKVVRFFRNNQIEITKIIIGEDKIERSMLIDILSLCEDGFGTIISFKTESSKRLNITSKTFLDLSTKELLNLIQEDLNLIRRPLIYQTKNNKPYRLQIGYDSEEIEIFKRVVHEGR</sequence>
<dbReference type="Proteomes" id="UP000318231">
    <property type="component" value="Chromosome"/>
</dbReference>
<dbReference type="RefSeq" id="WP_004025691.1">
    <property type="nucleotide sequence ID" value="NZ_CAMXZD010000008.1"/>
</dbReference>
<dbReference type="EMBL" id="JAJBIS010000001">
    <property type="protein sequence ID" value="MCF1348839.1"/>
    <property type="molecule type" value="Genomic_DNA"/>
</dbReference>
<dbReference type="AlphaFoldDB" id="A0AAP9ABP2"/>
<dbReference type="InterPro" id="IPR006504">
    <property type="entry name" value="Tscrpt_reg_Spx/MgsR"/>
</dbReference>
<evidence type="ECO:0000313" key="3">
    <source>
        <dbReference type="EMBL" id="QDI64741.1"/>
    </source>
</evidence>
<reference evidence="3 4" key="1">
    <citation type="submission" date="2019-07" db="EMBL/GenBank/DDBJ databases">
        <title>Comparative genomics of three clinical Ureaplasma species: analysis of their core genomes and virulence factors.</title>
        <authorList>
            <person name="Yang T."/>
            <person name="Zhang Y."/>
            <person name="Li X."/>
            <person name="Kong Y."/>
            <person name="Yu H."/>
            <person name="Ruan Z."/>
            <person name="Xie X."/>
            <person name="Zhang J."/>
        </authorList>
    </citation>
    <scope>NUCLEOTIDE SEQUENCE [LARGE SCALE GENOMIC DNA]</scope>
    <source>
        <strain evidence="3 4">132</strain>
    </source>
</reference>
<name>A0AAP9ABP2_UREUR</name>
<reference evidence="2 5" key="2">
    <citation type="submission" date="2021-10" db="EMBL/GenBank/DDBJ databases">
        <title>Sequencing the mobilome of antimicrobial resistant bacterial isolates spanning a range of GC content: The potential of a sustainable low cost, low infrastructure approach for surveillance with Oxford Nanopore sequencing.</title>
        <authorList>
            <person name="Sands K."/>
        </authorList>
    </citation>
    <scope>NUCLEOTIDE SEQUENCE [LARGE SCALE GENOMIC DNA]</scope>
    <source>
        <strain evidence="2 5">MIN-202</strain>
    </source>
</reference>
<organism evidence="3 4">
    <name type="scientific">Ureaplasma urealyticum</name>
    <name type="common">Ureaplasma urealyticum biotype 2</name>
    <dbReference type="NCBI Taxonomy" id="2130"/>
    <lineage>
        <taxon>Bacteria</taxon>
        <taxon>Bacillati</taxon>
        <taxon>Mycoplasmatota</taxon>
        <taxon>Mycoplasmoidales</taxon>
        <taxon>Mycoplasmoidaceae</taxon>
        <taxon>Ureaplasma</taxon>
    </lineage>
</organism>
<protein>
    <submittedName>
        <fullName evidence="3">Spx/MgsR family RNA polymerase-binding regulatory protein</fullName>
    </submittedName>
</protein>
<proteinExistence type="inferred from homology"/>
<gene>
    <name evidence="3" type="ORF">FJM05_00815</name>
    <name evidence="2" type="ORF">LH652_00825</name>
</gene>
<accession>A0AAP9ABP2</accession>
<dbReference type="CDD" id="cd03032">
    <property type="entry name" value="ArsC_Spx"/>
    <property type="match status" value="1"/>
</dbReference>
<dbReference type="EMBL" id="CP041200">
    <property type="protein sequence ID" value="QDI64741.1"/>
    <property type="molecule type" value="Genomic_DNA"/>
</dbReference>
<dbReference type="PANTHER" id="PTHR30041">
    <property type="entry name" value="ARSENATE REDUCTASE"/>
    <property type="match status" value="1"/>
</dbReference>
<dbReference type="InterPro" id="IPR006660">
    <property type="entry name" value="Arsenate_reductase-like"/>
</dbReference>
<evidence type="ECO:0000256" key="1">
    <source>
        <dbReference type="PROSITE-ProRule" id="PRU01282"/>
    </source>
</evidence>
<dbReference type="PANTHER" id="PTHR30041:SF7">
    <property type="entry name" value="GLOBAL TRANSCRIPTIONAL REGULATOR SPX"/>
    <property type="match status" value="1"/>
</dbReference>
<dbReference type="InterPro" id="IPR036249">
    <property type="entry name" value="Thioredoxin-like_sf"/>
</dbReference>
<evidence type="ECO:0000313" key="5">
    <source>
        <dbReference type="Proteomes" id="UP001201240"/>
    </source>
</evidence>